<protein>
    <recommendedName>
        <fullName evidence="1">HMA domain-containing protein</fullName>
    </recommendedName>
</protein>
<dbReference type="InterPro" id="IPR006121">
    <property type="entry name" value="HMA_dom"/>
</dbReference>
<dbReference type="AlphaFoldDB" id="G5JJ71"/>
<dbReference type="RefSeq" id="WP_002464225.1">
    <property type="nucleotide sequence ID" value="NZ_AEUN01000434.1"/>
</dbReference>
<evidence type="ECO:0000259" key="1">
    <source>
        <dbReference type="PROSITE" id="PS50846"/>
    </source>
</evidence>
<dbReference type="OrthoDB" id="2721717at2"/>
<feature type="domain" description="HMA" evidence="1">
    <location>
        <begin position="2"/>
        <end position="70"/>
    </location>
</feature>
<evidence type="ECO:0000313" key="3">
    <source>
        <dbReference type="Proteomes" id="UP000005413"/>
    </source>
</evidence>
<evidence type="ECO:0000313" key="2">
    <source>
        <dbReference type="EMBL" id="EHJ07759.1"/>
    </source>
</evidence>
<dbReference type="Proteomes" id="UP000005413">
    <property type="component" value="Unassembled WGS sequence"/>
</dbReference>
<dbReference type="PROSITE" id="PS50846">
    <property type="entry name" value="HMA_2"/>
    <property type="match status" value="1"/>
</dbReference>
<dbReference type="Pfam" id="PF00403">
    <property type="entry name" value="HMA"/>
    <property type="match status" value="1"/>
</dbReference>
<keyword evidence="3" id="KW-1185">Reference proteome</keyword>
<dbReference type="Gene3D" id="3.30.70.100">
    <property type="match status" value="1"/>
</dbReference>
<dbReference type="SUPFAM" id="SSF55008">
    <property type="entry name" value="HMA, heavy metal-associated domain"/>
    <property type="match status" value="1"/>
</dbReference>
<organism evidence="2 3">
    <name type="scientific">Staphylococcus simiae CCM 7213 = CCUG 51256</name>
    <dbReference type="NCBI Taxonomy" id="911238"/>
    <lineage>
        <taxon>Bacteria</taxon>
        <taxon>Bacillati</taxon>
        <taxon>Bacillota</taxon>
        <taxon>Bacilli</taxon>
        <taxon>Bacillales</taxon>
        <taxon>Staphylococcaceae</taxon>
        <taxon>Staphylococcus</taxon>
    </lineage>
</organism>
<dbReference type="CDD" id="cd00371">
    <property type="entry name" value="HMA"/>
    <property type="match status" value="1"/>
</dbReference>
<comment type="caution">
    <text evidence="2">The sequence shown here is derived from an EMBL/GenBank/DDBJ whole genome shotgun (WGS) entry which is preliminary data.</text>
</comment>
<gene>
    <name evidence="2" type="ORF">SS7213T_07602</name>
</gene>
<accession>G5JJ71</accession>
<dbReference type="InterPro" id="IPR036163">
    <property type="entry name" value="HMA_dom_sf"/>
</dbReference>
<sequence>MTIAELKLEPLTCPSCIKKINSSLRKIEGVENGSIDIRFNSSKVFTTFDPQKVNITTIVNNIEKLGYPVERYRLKTKM</sequence>
<reference evidence="2 3" key="1">
    <citation type="journal article" date="2012" name="BMC Genomics">
        <title>Comparative genomic analysis of the genus Staphylococcus including Staphylococcus aureus and its newly described sister species Staphylococcus simiae.</title>
        <authorList>
            <person name="Suzuki H."/>
            <person name="Lefebure T."/>
            <person name="Pavinski Bitar P."/>
            <person name="Stanhope M.J."/>
        </authorList>
    </citation>
    <scope>NUCLEOTIDE SEQUENCE [LARGE SCALE GENOMIC DNA]</scope>
    <source>
        <strain evidence="2 3">CCM 7213</strain>
    </source>
</reference>
<dbReference type="GO" id="GO:0046872">
    <property type="term" value="F:metal ion binding"/>
    <property type="evidence" value="ECO:0007669"/>
    <property type="project" value="InterPro"/>
</dbReference>
<name>G5JJ71_9STAP</name>
<dbReference type="PATRIC" id="fig|911238.3.peg.1311"/>
<proteinExistence type="predicted"/>
<dbReference type="EMBL" id="AEUN01000434">
    <property type="protein sequence ID" value="EHJ07759.1"/>
    <property type="molecule type" value="Genomic_DNA"/>
</dbReference>